<dbReference type="InterPro" id="IPR004628">
    <property type="entry name" value="Man_deHydtase"/>
</dbReference>
<dbReference type="AlphaFoldDB" id="A0A8J7UWN9"/>
<reference evidence="10" key="1">
    <citation type="submission" date="2021-02" db="EMBL/GenBank/DDBJ databases">
        <title>Natronogracilivirga saccharolytica gen. nov. sp. nov. a new anaerobic, haloalkiliphilic carbohydrate-fermenting bacterium from soda lake and proposing of Cyclonatronumiaceae fam. nov. in the phylum Balneolaeota.</title>
        <authorList>
            <person name="Zhilina T.N."/>
            <person name="Sorokin D.Y."/>
            <person name="Zavarzina D.G."/>
            <person name="Toshchakov S.V."/>
            <person name="Kublanov I.V."/>
        </authorList>
    </citation>
    <scope>NUCLEOTIDE SEQUENCE</scope>
    <source>
        <strain evidence="10">Z-1702</strain>
    </source>
</reference>
<dbReference type="GO" id="GO:0008927">
    <property type="term" value="F:mannonate dehydratase activity"/>
    <property type="evidence" value="ECO:0007669"/>
    <property type="project" value="UniProtKB-UniRule"/>
</dbReference>
<evidence type="ECO:0000313" key="11">
    <source>
        <dbReference type="Proteomes" id="UP000673975"/>
    </source>
</evidence>
<gene>
    <name evidence="9 10" type="primary">uxuA</name>
    <name evidence="10" type="ORF">NATSA_14460</name>
</gene>
<evidence type="ECO:0000256" key="2">
    <source>
        <dbReference type="ARBA" id="ARBA00002713"/>
    </source>
</evidence>
<dbReference type="GO" id="GO:0008198">
    <property type="term" value="F:ferrous iron binding"/>
    <property type="evidence" value="ECO:0007669"/>
    <property type="project" value="TreeGrafter"/>
</dbReference>
<dbReference type="Proteomes" id="UP000673975">
    <property type="component" value="Unassembled WGS sequence"/>
</dbReference>
<dbReference type="HAMAP" id="MF_00106">
    <property type="entry name" value="UxuA"/>
    <property type="match status" value="1"/>
</dbReference>
<dbReference type="SUPFAM" id="SSF51658">
    <property type="entry name" value="Xylose isomerase-like"/>
    <property type="match status" value="1"/>
</dbReference>
<comment type="function">
    <text evidence="2 9">Catalyzes the dehydration of D-mannonate.</text>
</comment>
<evidence type="ECO:0000256" key="3">
    <source>
        <dbReference type="ARBA" id="ARBA00004892"/>
    </source>
</evidence>
<evidence type="ECO:0000256" key="7">
    <source>
        <dbReference type="ARBA" id="ARBA00023211"/>
    </source>
</evidence>
<organism evidence="10 11">
    <name type="scientific">Natronogracilivirga saccharolytica</name>
    <dbReference type="NCBI Taxonomy" id="2812953"/>
    <lineage>
        <taxon>Bacteria</taxon>
        <taxon>Pseudomonadati</taxon>
        <taxon>Balneolota</taxon>
        <taxon>Balneolia</taxon>
        <taxon>Balneolales</taxon>
        <taxon>Cyclonatronaceae</taxon>
        <taxon>Natronogracilivirga</taxon>
    </lineage>
</organism>
<keyword evidence="11" id="KW-1185">Reference proteome</keyword>
<dbReference type="Gene3D" id="3.20.20.150">
    <property type="entry name" value="Divalent-metal-dependent TIM barrel enzymes"/>
    <property type="match status" value="1"/>
</dbReference>
<dbReference type="UniPathway" id="UPA00246"/>
<dbReference type="NCBIfam" id="TIGR00695">
    <property type="entry name" value="uxuA"/>
    <property type="match status" value="1"/>
</dbReference>
<comment type="cofactor">
    <cofactor evidence="9">
        <name>Fe(2+)</name>
        <dbReference type="ChEBI" id="CHEBI:29033"/>
    </cofactor>
    <cofactor evidence="9">
        <name>Mn(2+)</name>
        <dbReference type="ChEBI" id="CHEBI:29035"/>
    </cofactor>
</comment>
<evidence type="ECO:0000256" key="9">
    <source>
        <dbReference type="HAMAP-Rule" id="MF_00106"/>
    </source>
</evidence>
<dbReference type="NCBIfam" id="NF003027">
    <property type="entry name" value="PRK03906.1"/>
    <property type="match status" value="1"/>
</dbReference>
<dbReference type="PANTHER" id="PTHR30387">
    <property type="entry name" value="MANNONATE DEHYDRATASE"/>
    <property type="match status" value="1"/>
</dbReference>
<accession>A0A8J7UWN9</accession>
<keyword evidence="7 9" id="KW-0464">Manganese</keyword>
<protein>
    <recommendedName>
        <fullName evidence="5 9">Mannonate dehydratase</fullName>
        <ecNumber evidence="5 9">4.2.1.8</ecNumber>
    </recommendedName>
    <alternativeName>
        <fullName evidence="9">D-mannonate hydro-lyase</fullName>
    </alternativeName>
</protein>
<dbReference type="EC" id="4.2.1.8" evidence="5 9"/>
<evidence type="ECO:0000256" key="5">
    <source>
        <dbReference type="ARBA" id="ARBA00012927"/>
    </source>
</evidence>
<dbReference type="GO" id="GO:0042840">
    <property type="term" value="P:D-glucuronate catabolic process"/>
    <property type="evidence" value="ECO:0007669"/>
    <property type="project" value="TreeGrafter"/>
</dbReference>
<comment type="similarity">
    <text evidence="4 9">Belongs to the mannonate dehydratase family.</text>
</comment>
<comment type="caution">
    <text evidence="10">The sequence shown here is derived from an EMBL/GenBank/DDBJ whole genome shotgun (WGS) entry which is preliminary data.</text>
</comment>
<evidence type="ECO:0000256" key="4">
    <source>
        <dbReference type="ARBA" id="ARBA00007389"/>
    </source>
</evidence>
<dbReference type="RefSeq" id="WP_210513336.1">
    <property type="nucleotide sequence ID" value="NZ_JAFIDN010000016.1"/>
</dbReference>
<name>A0A8J7UWN9_9BACT</name>
<dbReference type="PIRSF" id="PIRSF016049">
    <property type="entry name" value="Man_dehyd"/>
    <property type="match status" value="1"/>
</dbReference>
<comment type="catalytic activity">
    <reaction evidence="1 9">
        <text>D-mannonate = 2-dehydro-3-deoxy-D-gluconate + H2O</text>
        <dbReference type="Rhea" id="RHEA:20097"/>
        <dbReference type="ChEBI" id="CHEBI:15377"/>
        <dbReference type="ChEBI" id="CHEBI:17767"/>
        <dbReference type="ChEBI" id="CHEBI:57990"/>
        <dbReference type="EC" id="4.2.1.8"/>
    </reaction>
</comment>
<sequence>MKFEKTWRWFGPNDSITLDAIRQADVSGIVTALHHLPTGAVWTIEEIKKTKDLIQRSGLHWSVVESIPVHEDIKRRTGKYKTYIDNFKASIRNMGECGIPVLCYNFMPVLDWTRTDMEHQYPAGYTTLRFDEAALAAFDLFILKRSNAESDYTDVIIQDAESYFKKLDKKGIAKLTSNILAGLPGSEAGYTLKEFQAILETYLNISSDDLRSNLRDFLNEVVPVAEEAGVRMAIHPDDPPFSLFGLPRVVSTEADAKALVENVNSPSNGLTFCTGSYGVLPENDLAGMVQRLGHRFHFLHLRNVTREKGRSFHEALHIKGDIQMEHIIYELIMEQQRRKSAGRTDIRIPFRPDHGQNIMNDMKIDSPPGYSYLGRLRGLAVIRGVEMGIRTAISLHK</sequence>
<evidence type="ECO:0000313" key="10">
    <source>
        <dbReference type="EMBL" id="MBP3193876.1"/>
    </source>
</evidence>
<dbReference type="EMBL" id="JAFIDN010000016">
    <property type="protein sequence ID" value="MBP3193876.1"/>
    <property type="molecule type" value="Genomic_DNA"/>
</dbReference>
<proteinExistence type="inferred from homology"/>
<keyword evidence="6 9" id="KW-0408">Iron</keyword>
<evidence type="ECO:0000256" key="1">
    <source>
        <dbReference type="ARBA" id="ARBA00001794"/>
    </source>
</evidence>
<dbReference type="PANTHER" id="PTHR30387:SF2">
    <property type="entry name" value="MANNONATE DEHYDRATASE"/>
    <property type="match status" value="1"/>
</dbReference>
<comment type="pathway">
    <text evidence="3 9">Carbohydrate metabolism; pentose and glucuronate interconversion.</text>
</comment>
<dbReference type="GO" id="GO:0030145">
    <property type="term" value="F:manganese ion binding"/>
    <property type="evidence" value="ECO:0007669"/>
    <property type="project" value="TreeGrafter"/>
</dbReference>
<evidence type="ECO:0000256" key="6">
    <source>
        <dbReference type="ARBA" id="ARBA00023004"/>
    </source>
</evidence>
<dbReference type="Pfam" id="PF03786">
    <property type="entry name" value="UxuA"/>
    <property type="match status" value="1"/>
</dbReference>
<evidence type="ECO:0000256" key="8">
    <source>
        <dbReference type="ARBA" id="ARBA00023239"/>
    </source>
</evidence>
<keyword evidence="8 9" id="KW-0456">Lyase</keyword>
<dbReference type="InterPro" id="IPR036237">
    <property type="entry name" value="Xyl_isomerase-like_sf"/>
</dbReference>